<dbReference type="AlphaFoldDB" id="C4GN72"/>
<protein>
    <submittedName>
        <fullName evidence="1">Uncharacterized protein</fullName>
    </submittedName>
</protein>
<dbReference type="Proteomes" id="UP000003009">
    <property type="component" value="Unassembled WGS sequence"/>
</dbReference>
<dbReference type="EMBL" id="ACJW02000008">
    <property type="protein sequence ID" value="EEP66757.1"/>
    <property type="molecule type" value="Genomic_DNA"/>
</dbReference>
<proteinExistence type="predicted"/>
<dbReference type="HOGENOM" id="CLU_3184750_0_0_4"/>
<reference evidence="1" key="1">
    <citation type="submission" date="2009-04" db="EMBL/GenBank/DDBJ databases">
        <authorList>
            <person name="Weinstock G."/>
            <person name="Sodergren E."/>
            <person name="Clifton S."/>
            <person name="Fulton L."/>
            <person name="Fulton B."/>
            <person name="Courtney L."/>
            <person name="Fronick C."/>
            <person name="Harrison M."/>
            <person name="Strong C."/>
            <person name="Farmer C."/>
            <person name="Delahaunty K."/>
            <person name="Markovic C."/>
            <person name="Hall O."/>
            <person name="Minx P."/>
            <person name="Tomlinson C."/>
            <person name="Mitreva M."/>
            <person name="Nelson J."/>
            <person name="Hou S."/>
            <person name="Wollam A."/>
            <person name="Pepin K.H."/>
            <person name="Johnson M."/>
            <person name="Bhonagiri V."/>
            <person name="Nash W.E."/>
            <person name="Warren W."/>
            <person name="Chinwalla A."/>
            <person name="Mardis E.R."/>
            <person name="Wilson R.K."/>
        </authorList>
    </citation>
    <scope>NUCLEOTIDE SEQUENCE [LARGE SCALE GENOMIC DNA]</scope>
    <source>
        <strain evidence="1">ATCC 51147</strain>
    </source>
</reference>
<accession>C4GN72</accession>
<keyword evidence="2" id="KW-1185">Reference proteome</keyword>
<dbReference type="STRING" id="629741.GCWU000324_03161"/>
<organism evidence="1 2">
    <name type="scientific">Kingella oralis ATCC 51147</name>
    <dbReference type="NCBI Taxonomy" id="629741"/>
    <lineage>
        <taxon>Bacteria</taxon>
        <taxon>Pseudomonadati</taxon>
        <taxon>Pseudomonadota</taxon>
        <taxon>Betaproteobacteria</taxon>
        <taxon>Neisseriales</taxon>
        <taxon>Neisseriaceae</taxon>
        <taxon>Kingella</taxon>
    </lineage>
</organism>
<sequence length="46" mass="5503">MQSFVTVCNQNHHYHHPIQNFLPAKTKSTLFDLPQFAQLYPIKYQK</sequence>
<name>C4GN72_9NEIS</name>
<evidence type="ECO:0000313" key="2">
    <source>
        <dbReference type="Proteomes" id="UP000003009"/>
    </source>
</evidence>
<comment type="caution">
    <text evidence="1">The sequence shown here is derived from an EMBL/GenBank/DDBJ whole genome shotgun (WGS) entry which is preliminary data.</text>
</comment>
<evidence type="ECO:0000313" key="1">
    <source>
        <dbReference type="EMBL" id="EEP66757.1"/>
    </source>
</evidence>
<gene>
    <name evidence="1" type="ORF">GCWU000324_03161</name>
</gene>